<dbReference type="AlphaFoldDB" id="A0A4R5U6M7"/>
<gene>
    <name evidence="1" type="ORF">E2F50_22250</name>
</gene>
<evidence type="ECO:0000313" key="2">
    <source>
        <dbReference type="Proteomes" id="UP000295238"/>
    </source>
</evidence>
<sequence>MPERTKNFQEEYFDTVRQLAEALSDSAIYEQVVWKAEYLTRDTHWFHYYGIIRGGRACSIGHEYDVHSRGARNVDPATFVSTLMEFDKNARVVGYGGNKSTAIDILDEIDLTGAESAEIVRISIQTRETMLCGRRVMSMTDVAYVGFEQSDQGDLCRRHLKADTTVISLRWCRDRRFICANLMPTTGVPIRTGFQF</sequence>
<comment type="caution">
    <text evidence="1">The sequence shown here is derived from an EMBL/GenBank/DDBJ whole genome shotgun (WGS) entry which is preliminary data.</text>
</comment>
<accession>A0A4R5U6M7</accession>
<dbReference type="EMBL" id="SMTL01000009">
    <property type="protein sequence ID" value="TDK29914.1"/>
    <property type="molecule type" value="Genomic_DNA"/>
</dbReference>
<dbReference type="Proteomes" id="UP000295238">
    <property type="component" value="Unassembled WGS sequence"/>
</dbReference>
<keyword evidence="2" id="KW-1185">Reference proteome</keyword>
<dbReference type="OrthoDB" id="8450997at2"/>
<protein>
    <submittedName>
        <fullName evidence="1">Uncharacterized protein</fullName>
    </submittedName>
</protein>
<dbReference type="RefSeq" id="WP_133318380.1">
    <property type="nucleotide sequence ID" value="NZ_SMTL01000009.1"/>
</dbReference>
<name>A0A4R5U6M7_9HYPH</name>
<proteinExistence type="predicted"/>
<organism evidence="1 2">
    <name type="scientific">Rhizobium deserti</name>
    <dbReference type="NCBI Taxonomy" id="2547961"/>
    <lineage>
        <taxon>Bacteria</taxon>
        <taxon>Pseudomonadati</taxon>
        <taxon>Pseudomonadota</taxon>
        <taxon>Alphaproteobacteria</taxon>
        <taxon>Hyphomicrobiales</taxon>
        <taxon>Rhizobiaceae</taxon>
        <taxon>Rhizobium/Agrobacterium group</taxon>
        <taxon>Rhizobium</taxon>
    </lineage>
</organism>
<evidence type="ECO:0000313" key="1">
    <source>
        <dbReference type="EMBL" id="TDK29914.1"/>
    </source>
</evidence>
<reference evidence="1 2" key="1">
    <citation type="submission" date="2019-03" db="EMBL/GenBank/DDBJ databases">
        <title>Rhizobium sp. nov., an bacterium isolated from biocrust in Mu Us Desert.</title>
        <authorList>
            <person name="Lixiong L."/>
        </authorList>
    </citation>
    <scope>NUCLEOTIDE SEQUENCE [LARGE SCALE GENOMIC DNA]</scope>
    <source>
        <strain evidence="1 2">SPY-1</strain>
    </source>
</reference>